<name>A0A059BX17_EUCGR</name>
<reference evidence="1" key="1">
    <citation type="submission" date="2013-07" db="EMBL/GenBank/DDBJ databases">
        <title>The genome of Eucalyptus grandis.</title>
        <authorList>
            <person name="Schmutz J."/>
            <person name="Hayes R."/>
            <person name="Myburg A."/>
            <person name="Tuskan G."/>
            <person name="Grattapaglia D."/>
            <person name="Rokhsar D.S."/>
        </authorList>
    </citation>
    <scope>NUCLEOTIDE SEQUENCE</scope>
    <source>
        <tissue evidence="1">Leaf extractions</tissue>
    </source>
</reference>
<sequence length="72" mass="8277">MISTWSNLTTMPGNVWKRLLISEKKSRLMSEKLSPETTWVCNFMIIDQLYGCFVLKALSTNIIPVILTEIDI</sequence>
<accession>A0A059BX17</accession>
<organism evidence="1">
    <name type="scientific">Eucalyptus grandis</name>
    <name type="common">Flooded gum</name>
    <dbReference type="NCBI Taxonomy" id="71139"/>
    <lineage>
        <taxon>Eukaryota</taxon>
        <taxon>Viridiplantae</taxon>
        <taxon>Streptophyta</taxon>
        <taxon>Embryophyta</taxon>
        <taxon>Tracheophyta</taxon>
        <taxon>Spermatophyta</taxon>
        <taxon>Magnoliopsida</taxon>
        <taxon>eudicotyledons</taxon>
        <taxon>Gunneridae</taxon>
        <taxon>Pentapetalae</taxon>
        <taxon>rosids</taxon>
        <taxon>malvids</taxon>
        <taxon>Myrtales</taxon>
        <taxon>Myrtaceae</taxon>
        <taxon>Myrtoideae</taxon>
        <taxon>Eucalypteae</taxon>
        <taxon>Eucalyptus</taxon>
    </lineage>
</organism>
<dbReference type="AlphaFoldDB" id="A0A059BX17"/>
<dbReference type="EMBL" id="KK198758">
    <property type="protein sequence ID" value="KCW70205.1"/>
    <property type="molecule type" value="Genomic_DNA"/>
</dbReference>
<proteinExistence type="predicted"/>
<dbReference type="Gramene" id="KCW70205">
    <property type="protein sequence ID" value="KCW70205"/>
    <property type="gene ID" value="EUGRSUZ_F03484"/>
</dbReference>
<protein>
    <submittedName>
        <fullName evidence="1">Uncharacterized protein</fullName>
    </submittedName>
</protein>
<gene>
    <name evidence="1" type="ORF">EUGRSUZ_F03484</name>
</gene>
<dbReference type="InParanoid" id="A0A059BX17"/>
<evidence type="ECO:0000313" key="1">
    <source>
        <dbReference type="EMBL" id="KCW70205.1"/>
    </source>
</evidence>